<dbReference type="GO" id="GO:0008757">
    <property type="term" value="F:S-adenosylmethionine-dependent methyltransferase activity"/>
    <property type="evidence" value="ECO:0007669"/>
    <property type="project" value="InterPro"/>
</dbReference>
<evidence type="ECO:0000259" key="1">
    <source>
        <dbReference type="Pfam" id="PF08241"/>
    </source>
</evidence>
<keyword evidence="3" id="KW-1185">Reference proteome</keyword>
<keyword evidence="2" id="KW-0489">Methyltransferase</keyword>
<sequence length="224" mass="25100">MHPSALDNGKLFFATYLEAGSDTLVLDIGAQDVNGSLRQLVPPGARYLGLDFVAGRGVDLVLEDPYQLPFADGTADVVVSSSCFEHIEMFWLMFNEILRVLKPHGLFYLNAPSNGDFHRYPVDCWRFYPDAGDALVRWANRSGYQPALLESFTTYQRLDVWNDFIAVFVKNVACVDRHAARMLDGLDRYMNGRRYGVEGIQNPHTASEDGAKLHLLTGHSKPQS</sequence>
<dbReference type="SUPFAM" id="SSF53335">
    <property type="entry name" value="S-adenosyl-L-methionine-dependent methyltransferases"/>
    <property type="match status" value="1"/>
</dbReference>
<dbReference type="Gene3D" id="3.40.50.150">
    <property type="entry name" value="Vaccinia Virus protein VP39"/>
    <property type="match status" value="1"/>
</dbReference>
<feature type="domain" description="Methyltransferase type 11" evidence="1">
    <location>
        <begin position="53"/>
        <end position="109"/>
    </location>
</feature>
<evidence type="ECO:0000313" key="3">
    <source>
        <dbReference type="Proteomes" id="UP000186110"/>
    </source>
</evidence>
<reference evidence="2 3" key="1">
    <citation type="submission" date="2017-01" db="EMBL/GenBank/DDBJ databases">
        <authorList>
            <person name="Mah S.A."/>
            <person name="Swanson W.J."/>
            <person name="Moy G.W."/>
            <person name="Vacquier V.D."/>
        </authorList>
    </citation>
    <scope>NUCLEOTIDE SEQUENCE [LARGE SCALE GENOMIC DNA]</scope>
    <source>
        <strain evidence="2 3">DSM 22694</strain>
    </source>
</reference>
<dbReference type="InterPro" id="IPR013216">
    <property type="entry name" value="Methyltransf_11"/>
</dbReference>
<dbReference type="AlphaFoldDB" id="A0A1P8KE85"/>
<dbReference type="Proteomes" id="UP000186110">
    <property type="component" value="Chromosome"/>
</dbReference>
<accession>A0A1P8KE85</accession>
<gene>
    <name evidence="2" type="ORF">RS694_18600</name>
</gene>
<proteinExistence type="predicted"/>
<dbReference type="GO" id="GO:0032259">
    <property type="term" value="P:methylation"/>
    <property type="evidence" value="ECO:0007669"/>
    <property type="project" value="UniProtKB-KW"/>
</dbReference>
<name>A0A1P8KE85_9BURK</name>
<organism evidence="2 3">
    <name type="scientific">Rhodoferax saidenbachensis</name>
    <dbReference type="NCBI Taxonomy" id="1484693"/>
    <lineage>
        <taxon>Bacteria</taxon>
        <taxon>Pseudomonadati</taxon>
        <taxon>Pseudomonadota</taxon>
        <taxon>Betaproteobacteria</taxon>
        <taxon>Burkholderiales</taxon>
        <taxon>Comamonadaceae</taxon>
        <taxon>Rhodoferax</taxon>
    </lineage>
</organism>
<protein>
    <submittedName>
        <fullName evidence="2">SAM-dependent methyltransferase</fullName>
    </submittedName>
</protein>
<dbReference type="eggNOG" id="COG2226">
    <property type="taxonomic scope" value="Bacteria"/>
</dbReference>
<dbReference type="STRING" id="1484693.RS694_18600"/>
<keyword evidence="2" id="KW-0808">Transferase</keyword>
<dbReference type="EMBL" id="CP019239">
    <property type="protein sequence ID" value="APW44333.1"/>
    <property type="molecule type" value="Genomic_DNA"/>
</dbReference>
<dbReference type="RefSeq" id="WP_029706552.1">
    <property type="nucleotide sequence ID" value="NZ_CP019239.1"/>
</dbReference>
<dbReference type="InterPro" id="IPR029063">
    <property type="entry name" value="SAM-dependent_MTases_sf"/>
</dbReference>
<dbReference type="CDD" id="cd02440">
    <property type="entry name" value="AdoMet_MTases"/>
    <property type="match status" value="1"/>
</dbReference>
<evidence type="ECO:0000313" key="2">
    <source>
        <dbReference type="EMBL" id="APW44333.1"/>
    </source>
</evidence>
<dbReference type="Pfam" id="PF08241">
    <property type="entry name" value="Methyltransf_11"/>
    <property type="match status" value="1"/>
</dbReference>
<dbReference type="KEGG" id="rsb:RS694_18600"/>